<evidence type="ECO:0000256" key="5">
    <source>
        <dbReference type="SAM" id="MobiDB-lite"/>
    </source>
</evidence>
<dbReference type="InterPro" id="IPR013531">
    <property type="entry name" value="Mcrtin_ACTH_cent"/>
</dbReference>
<proteinExistence type="inferred from homology"/>
<feature type="region of interest" description="Disordered" evidence="5">
    <location>
        <begin position="1"/>
        <end position="20"/>
    </location>
</feature>
<evidence type="ECO:0000256" key="4">
    <source>
        <dbReference type="ARBA" id="ARBA00022702"/>
    </source>
</evidence>
<accession>Q9PRN3</accession>
<dbReference type="Pfam" id="PF00976">
    <property type="entry name" value="ACTH_domain"/>
    <property type="match status" value="1"/>
</dbReference>
<dbReference type="GO" id="GO:0005179">
    <property type="term" value="F:hormone activity"/>
    <property type="evidence" value="ECO:0007669"/>
    <property type="project" value="UniProtKB-KW"/>
</dbReference>
<evidence type="ECO:0000256" key="2">
    <source>
        <dbReference type="ARBA" id="ARBA00005832"/>
    </source>
</evidence>
<comment type="similarity">
    <text evidence="2">Belongs to the POMC family.</text>
</comment>
<reference key="1">
    <citation type="journal article" date="1995" name="Int. J. Pept. Protein Res.">
        <title>Isolation and characterization of melanotropins from lamprey pituitary glands.</title>
        <authorList>
            <person name="Takahashi A."/>
            <person name="Amemiya Y."/>
            <person name="Nozaki M."/>
            <person name="Sower S.A."/>
            <person name="Joss J."/>
            <person name="Gorbman A."/>
            <person name="Kawauchi H."/>
        </authorList>
    </citation>
    <scope>PROTEIN SEQUENCE</scope>
</reference>
<keyword evidence="3" id="KW-0964">Secreted</keyword>
<evidence type="ECO:0000259" key="6">
    <source>
        <dbReference type="Pfam" id="PF00976"/>
    </source>
</evidence>
<evidence type="ECO:0000256" key="3">
    <source>
        <dbReference type="ARBA" id="ARBA00022525"/>
    </source>
</evidence>
<feature type="domain" description="Pro-opiomelanocortin/corticotropin ACTH central region" evidence="6">
    <location>
        <begin position="6"/>
        <end position="20"/>
    </location>
</feature>
<dbReference type="AlphaFoldDB" id="Q9PRN3"/>
<sequence>VQESADGYRMQHFRWGQPLP</sequence>
<organism>
    <name type="scientific">Petromyzon marinus</name>
    <name type="common">Sea lamprey</name>
    <dbReference type="NCBI Taxonomy" id="7757"/>
    <lineage>
        <taxon>Eukaryota</taxon>
        <taxon>Metazoa</taxon>
        <taxon>Chordata</taxon>
        <taxon>Craniata</taxon>
        <taxon>Vertebrata</taxon>
        <taxon>Cyclostomata</taxon>
        <taxon>Hyperoartia</taxon>
        <taxon>Petromyzontiformes</taxon>
        <taxon>Petromyzontidae</taxon>
        <taxon>Petromyzon</taxon>
    </lineage>
</organism>
<dbReference type="GO" id="GO:0005576">
    <property type="term" value="C:extracellular region"/>
    <property type="evidence" value="ECO:0007669"/>
    <property type="project" value="UniProtKB-SubCell"/>
</dbReference>
<name>Q9PRN3_PETMA</name>
<keyword evidence="4" id="KW-0372">Hormone</keyword>
<protein>
    <submittedName>
        <fullName>Melanotropin MSH-B</fullName>
    </submittedName>
</protein>
<evidence type="ECO:0000256" key="1">
    <source>
        <dbReference type="ARBA" id="ARBA00004613"/>
    </source>
</evidence>
<comment type="subcellular location">
    <subcellularLocation>
        <location evidence="1">Secreted</location>
    </subcellularLocation>
</comment>